<evidence type="ECO:0000313" key="4">
    <source>
        <dbReference type="Proteomes" id="UP001239759"/>
    </source>
</evidence>
<keyword evidence="1" id="KW-0472">Membrane</keyword>
<evidence type="ECO:0000313" key="3">
    <source>
        <dbReference type="EMBL" id="MDK4290807.1"/>
    </source>
</evidence>
<keyword evidence="1" id="KW-1133">Transmembrane helix</keyword>
<evidence type="ECO:0000256" key="1">
    <source>
        <dbReference type="SAM" id="Phobius"/>
    </source>
</evidence>
<evidence type="ECO:0008006" key="5">
    <source>
        <dbReference type="Google" id="ProtNLM"/>
    </source>
</evidence>
<keyword evidence="4" id="KW-1185">Reference proteome</keyword>
<protein>
    <recommendedName>
        <fullName evidence="5">Secreted protein</fullName>
    </recommendedName>
</protein>
<sequence length="104" mass="10434">MKKTMAAMVVAASLALGTSHAASAGTTGDAVATSSAVPTVVLAQTDGGNSKDMNETAAGTGENRPGSSFFTVWNVLLGVFTLGSLGAIITTIMEKAGVLNFLKR</sequence>
<keyword evidence="2" id="KW-0732">Signal</keyword>
<dbReference type="RefSeq" id="WP_126850143.1">
    <property type="nucleotide sequence ID" value="NZ_CP051667.1"/>
</dbReference>
<name>A0ABT7FXT9_9CORY</name>
<accession>A0ABT7FXT9</accession>
<feature type="transmembrane region" description="Helical" evidence="1">
    <location>
        <begin position="72"/>
        <end position="93"/>
    </location>
</feature>
<feature type="chain" id="PRO_5045448382" description="Secreted protein" evidence="2">
    <location>
        <begin position="22"/>
        <end position="104"/>
    </location>
</feature>
<organism evidence="3 4">
    <name type="scientific">Corynebacterium pseudodiphtheriticum</name>
    <dbReference type="NCBI Taxonomy" id="37637"/>
    <lineage>
        <taxon>Bacteria</taxon>
        <taxon>Bacillati</taxon>
        <taxon>Actinomycetota</taxon>
        <taxon>Actinomycetes</taxon>
        <taxon>Mycobacteriales</taxon>
        <taxon>Corynebacteriaceae</taxon>
        <taxon>Corynebacterium</taxon>
    </lineage>
</organism>
<dbReference type="EMBL" id="JASNUQ010000015">
    <property type="protein sequence ID" value="MDK4290807.1"/>
    <property type="molecule type" value="Genomic_DNA"/>
</dbReference>
<comment type="caution">
    <text evidence="3">The sequence shown here is derived from an EMBL/GenBank/DDBJ whole genome shotgun (WGS) entry which is preliminary data.</text>
</comment>
<gene>
    <name evidence="3" type="ORF">QPX23_08775</name>
</gene>
<keyword evidence="1" id="KW-0812">Transmembrane</keyword>
<dbReference type="Proteomes" id="UP001239759">
    <property type="component" value="Unassembled WGS sequence"/>
</dbReference>
<reference evidence="3 4" key="1">
    <citation type="submission" date="2023-05" db="EMBL/GenBank/DDBJ databases">
        <title>Metabolic capabilities are highly conserved among human nasal-associated Corynebacterium species in pangenomic analyses.</title>
        <authorList>
            <person name="Tran T.H."/>
            <person name="Roberts A.Q."/>
            <person name="Escapa I.F."/>
            <person name="Gao W."/>
            <person name="Conlan S."/>
            <person name="Kong H."/>
            <person name="Segre J.A."/>
            <person name="Kelly M.S."/>
            <person name="Lemon K.P."/>
        </authorList>
    </citation>
    <scope>NUCLEOTIDE SEQUENCE [LARGE SCALE GENOMIC DNA]</scope>
    <source>
        <strain evidence="3 4">KPL3772</strain>
    </source>
</reference>
<evidence type="ECO:0000256" key="2">
    <source>
        <dbReference type="SAM" id="SignalP"/>
    </source>
</evidence>
<proteinExistence type="predicted"/>
<feature type="signal peptide" evidence="2">
    <location>
        <begin position="1"/>
        <end position="21"/>
    </location>
</feature>